<organism evidence="1 2">
    <name type="scientific">Phellinidium pouzarii</name>
    <dbReference type="NCBI Taxonomy" id="167371"/>
    <lineage>
        <taxon>Eukaryota</taxon>
        <taxon>Fungi</taxon>
        <taxon>Dikarya</taxon>
        <taxon>Basidiomycota</taxon>
        <taxon>Agaricomycotina</taxon>
        <taxon>Agaricomycetes</taxon>
        <taxon>Hymenochaetales</taxon>
        <taxon>Hymenochaetaceae</taxon>
        <taxon>Phellinidium</taxon>
    </lineage>
</organism>
<sequence>MLKIFTFLPQTSISLCTMSPSDIRRGRLSHTRCSKGLCLTFYTTLPPAVKQHPLHPRHKPPLASSTARYRIKLHLFQFSKNLTKMPIWGLKTVAQVIATGFEGPQHCDEPWPYQFASGQQVLVHVRGEGRNSVWLPARVVKPTHAKQYPTTVLQYWRLEFIENGVARTDDYSPQDGDVKPDCPYVRELIAEELMWPIDDPSRSIPSISAPSMAGRSRVAC</sequence>
<dbReference type="AlphaFoldDB" id="A0A4S4KNA0"/>
<comment type="caution">
    <text evidence="1">The sequence shown here is derived from an EMBL/GenBank/DDBJ whole genome shotgun (WGS) entry which is preliminary data.</text>
</comment>
<dbReference type="Proteomes" id="UP000308199">
    <property type="component" value="Unassembled WGS sequence"/>
</dbReference>
<dbReference type="OrthoDB" id="3205170at2759"/>
<keyword evidence="2" id="KW-1185">Reference proteome</keyword>
<accession>A0A4S4KNA0</accession>
<reference evidence="1 2" key="1">
    <citation type="submission" date="2019-02" db="EMBL/GenBank/DDBJ databases">
        <title>Genome sequencing of the rare red list fungi Phellinidium pouzarii.</title>
        <authorList>
            <person name="Buettner E."/>
            <person name="Kellner H."/>
        </authorList>
    </citation>
    <scope>NUCLEOTIDE SEQUENCE [LARGE SCALE GENOMIC DNA]</scope>
    <source>
        <strain evidence="1 2">DSM 108285</strain>
    </source>
</reference>
<name>A0A4S4KNA0_9AGAM</name>
<proteinExistence type="predicted"/>
<gene>
    <name evidence="1" type="ORF">EW145_g7228</name>
</gene>
<evidence type="ECO:0000313" key="1">
    <source>
        <dbReference type="EMBL" id="THG99620.1"/>
    </source>
</evidence>
<evidence type="ECO:0000313" key="2">
    <source>
        <dbReference type="Proteomes" id="UP000308199"/>
    </source>
</evidence>
<dbReference type="EMBL" id="SGPK01000676">
    <property type="protein sequence ID" value="THG99620.1"/>
    <property type="molecule type" value="Genomic_DNA"/>
</dbReference>
<protein>
    <submittedName>
        <fullName evidence="1">Uncharacterized protein</fullName>
    </submittedName>
</protein>